<evidence type="ECO:0000313" key="2">
    <source>
        <dbReference type="EMBL" id="MBB6174187.1"/>
    </source>
</evidence>
<feature type="compositionally biased region" description="Polar residues" evidence="1">
    <location>
        <begin position="58"/>
        <end position="67"/>
    </location>
</feature>
<protein>
    <submittedName>
        <fullName evidence="2">Uncharacterized protein</fullName>
    </submittedName>
</protein>
<gene>
    <name evidence="2" type="ORF">HNR23_004247</name>
</gene>
<proteinExistence type="predicted"/>
<feature type="region of interest" description="Disordered" evidence="1">
    <location>
        <begin position="1"/>
        <end position="79"/>
    </location>
</feature>
<organism evidence="2 3">
    <name type="scientific">Nocardiopsis mwathae</name>
    <dbReference type="NCBI Taxonomy" id="1472723"/>
    <lineage>
        <taxon>Bacteria</taxon>
        <taxon>Bacillati</taxon>
        <taxon>Actinomycetota</taxon>
        <taxon>Actinomycetes</taxon>
        <taxon>Streptosporangiales</taxon>
        <taxon>Nocardiopsidaceae</taxon>
        <taxon>Nocardiopsis</taxon>
    </lineage>
</organism>
<keyword evidence="3" id="KW-1185">Reference proteome</keyword>
<evidence type="ECO:0000313" key="3">
    <source>
        <dbReference type="Proteomes" id="UP000546642"/>
    </source>
</evidence>
<comment type="caution">
    <text evidence="2">The sequence shown here is derived from an EMBL/GenBank/DDBJ whole genome shotgun (WGS) entry which is preliminary data.</text>
</comment>
<sequence length="79" mass="8704">MRDSDDPLMPDKQRFPMVSGTAPPSDEAPSRDRPFVLRGAPTVVPTQAKHRSPAHKTTVPQTTSLDNKTQDDSYTVPDD</sequence>
<dbReference type="Proteomes" id="UP000546642">
    <property type="component" value="Unassembled WGS sequence"/>
</dbReference>
<dbReference type="EMBL" id="JACHDS010000001">
    <property type="protein sequence ID" value="MBB6174187.1"/>
    <property type="molecule type" value="Genomic_DNA"/>
</dbReference>
<accession>A0A7W9YLB5</accession>
<reference evidence="2 3" key="1">
    <citation type="submission" date="2020-08" db="EMBL/GenBank/DDBJ databases">
        <title>Sequencing the genomes of 1000 actinobacteria strains.</title>
        <authorList>
            <person name="Klenk H.-P."/>
        </authorList>
    </citation>
    <scope>NUCLEOTIDE SEQUENCE [LARGE SCALE GENOMIC DNA]</scope>
    <source>
        <strain evidence="2 3">DSM 46659</strain>
    </source>
</reference>
<name>A0A7W9YLB5_9ACTN</name>
<feature type="compositionally biased region" description="Basic and acidic residues" evidence="1">
    <location>
        <begin position="1"/>
        <end position="14"/>
    </location>
</feature>
<dbReference type="RefSeq" id="WP_184078064.1">
    <property type="nucleotide sequence ID" value="NZ_JACHDS010000001.1"/>
</dbReference>
<dbReference type="AlphaFoldDB" id="A0A7W9YLB5"/>
<evidence type="ECO:0000256" key="1">
    <source>
        <dbReference type="SAM" id="MobiDB-lite"/>
    </source>
</evidence>